<sequence length="32" mass="3522">MDYGAAAARYVDAFIADLDWEVVDARYQAAIA</sequence>
<accession>A0ABV0CWR8</accession>
<dbReference type="RefSeq" id="WP_346784737.1">
    <property type="nucleotide sequence ID" value="NZ_JBDLBR010000002.1"/>
</dbReference>
<dbReference type="EMBL" id="JBDLBR010000002">
    <property type="protein sequence ID" value="MEN7537293.1"/>
    <property type="molecule type" value="Genomic_DNA"/>
</dbReference>
<dbReference type="InterPro" id="IPR036314">
    <property type="entry name" value="SOD_C_sf"/>
</dbReference>
<dbReference type="SUPFAM" id="SSF54719">
    <property type="entry name" value="Fe,Mn superoxide dismutase (SOD), C-terminal domain"/>
    <property type="match status" value="1"/>
</dbReference>
<keyword evidence="2" id="KW-1185">Reference proteome</keyword>
<comment type="caution">
    <text evidence="1">The sequence shown here is derived from an EMBL/GenBank/DDBJ whole genome shotgun (WGS) entry which is preliminary data.</text>
</comment>
<evidence type="ECO:0000313" key="1">
    <source>
        <dbReference type="EMBL" id="MEN7537293.1"/>
    </source>
</evidence>
<dbReference type="Gene3D" id="3.55.40.20">
    <property type="entry name" value="Iron/manganese superoxide dismutase, C-terminal domain"/>
    <property type="match status" value="1"/>
</dbReference>
<proteinExistence type="predicted"/>
<gene>
    <name evidence="1" type="ORF">ABDJ38_08920</name>
</gene>
<organism evidence="1 2">
    <name type="scientific">Aurantiacibacter flavus</name>
    <dbReference type="NCBI Taxonomy" id="3145232"/>
    <lineage>
        <taxon>Bacteria</taxon>
        <taxon>Pseudomonadati</taxon>
        <taxon>Pseudomonadota</taxon>
        <taxon>Alphaproteobacteria</taxon>
        <taxon>Sphingomonadales</taxon>
        <taxon>Erythrobacteraceae</taxon>
        <taxon>Aurantiacibacter</taxon>
    </lineage>
</organism>
<reference evidence="1 2" key="1">
    <citation type="submission" date="2024-05" db="EMBL/GenBank/DDBJ databases">
        <authorList>
            <person name="Park S."/>
        </authorList>
    </citation>
    <scope>NUCLEOTIDE SEQUENCE [LARGE SCALE GENOMIC DNA]</scope>
    <source>
        <strain evidence="1 2">DGU5</strain>
    </source>
</reference>
<dbReference type="Proteomes" id="UP001484535">
    <property type="component" value="Unassembled WGS sequence"/>
</dbReference>
<name>A0ABV0CWR8_9SPHN</name>
<evidence type="ECO:0000313" key="2">
    <source>
        <dbReference type="Proteomes" id="UP001484535"/>
    </source>
</evidence>
<protein>
    <submittedName>
        <fullName evidence="1">Uncharacterized protein</fullName>
    </submittedName>
</protein>